<protein>
    <submittedName>
        <fullName evidence="3">CSON009379 protein</fullName>
    </submittedName>
</protein>
<evidence type="ECO:0000313" key="2">
    <source>
        <dbReference type="EMBL" id="SSX15880.1"/>
    </source>
</evidence>
<gene>
    <name evidence="3" type="primary">CSON009379</name>
</gene>
<organism evidence="3">
    <name type="scientific">Culicoides sonorensis</name>
    <name type="common">Biting midge</name>
    <dbReference type="NCBI Taxonomy" id="179676"/>
    <lineage>
        <taxon>Eukaryota</taxon>
        <taxon>Metazoa</taxon>
        <taxon>Ecdysozoa</taxon>
        <taxon>Arthropoda</taxon>
        <taxon>Hexapoda</taxon>
        <taxon>Insecta</taxon>
        <taxon>Pterygota</taxon>
        <taxon>Neoptera</taxon>
        <taxon>Endopterygota</taxon>
        <taxon>Diptera</taxon>
        <taxon>Nematocera</taxon>
        <taxon>Chironomoidea</taxon>
        <taxon>Ceratopogonidae</taxon>
        <taxon>Ceratopogoninae</taxon>
        <taxon>Culicoides</taxon>
        <taxon>Monoculicoides</taxon>
    </lineage>
</organism>
<reference evidence="3" key="2">
    <citation type="submission" date="2018-07" db="EMBL/GenBank/DDBJ databases">
        <authorList>
            <person name="Quirk P.G."/>
            <person name="Krulwich T.A."/>
        </authorList>
    </citation>
    <scope>NUCLEOTIDE SEQUENCE</scope>
</reference>
<feature type="compositionally biased region" description="Polar residues" evidence="1">
    <location>
        <begin position="105"/>
        <end position="118"/>
    </location>
</feature>
<evidence type="ECO:0000313" key="3">
    <source>
        <dbReference type="EMBL" id="SSX35223.1"/>
    </source>
</evidence>
<sequence>MTSVLSPPGKYRIRKDWSTNSIPQSVEEEVMASPTIIINNGMPYNGATLMPHTDAMPPIKPPRRSSLAISMLTGKSISSAAISDKTNKRRSSIAVAFLGKKDSNNSKSNAYLSPNTIEGQGRHHSRSESDLENDPNMVLTVPDGYDKEKKRRRSSWQAKLDRRRRKQGVLQTGSINDDTLDVDMIPTPDGMYQRQKRHSWWTIFVPDNLKSR</sequence>
<dbReference type="AlphaFoldDB" id="A0A336N2I5"/>
<dbReference type="OMA" id="GSPEIVY"/>
<dbReference type="EMBL" id="UFQS01003720">
    <property type="protein sequence ID" value="SSX15880.1"/>
    <property type="molecule type" value="Genomic_DNA"/>
</dbReference>
<evidence type="ECO:0000256" key="1">
    <source>
        <dbReference type="SAM" id="MobiDB-lite"/>
    </source>
</evidence>
<dbReference type="EMBL" id="UFQT01003720">
    <property type="protein sequence ID" value="SSX35223.1"/>
    <property type="molecule type" value="Genomic_DNA"/>
</dbReference>
<proteinExistence type="predicted"/>
<feature type="region of interest" description="Disordered" evidence="1">
    <location>
        <begin position="104"/>
        <end position="172"/>
    </location>
</feature>
<dbReference type="VEuPathDB" id="VectorBase:CSON009379"/>
<accession>A0A336N2I5</accession>
<name>A0A336N2I5_CULSO</name>
<reference evidence="2" key="1">
    <citation type="submission" date="2018-04" db="EMBL/GenBank/DDBJ databases">
        <authorList>
            <person name="Go L.Y."/>
            <person name="Mitchell J.A."/>
        </authorList>
    </citation>
    <scope>NUCLEOTIDE SEQUENCE</scope>
    <source>
        <tissue evidence="2">Whole organism</tissue>
    </source>
</reference>